<dbReference type="OrthoDB" id="9780674at2"/>
<proteinExistence type="predicted"/>
<dbReference type="PANTHER" id="PTHR42110">
    <property type="entry name" value="L-ASPARAGINASE, PUTATIVE (AFU_ORTHOLOGUE AFUA_3G11890)-RELATED"/>
    <property type="match status" value="1"/>
</dbReference>
<dbReference type="Proteomes" id="UP000322159">
    <property type="component" value="Chromosome"/>
</dbReference>
<dbReference type="EMBL" id="CP043504">
    <property type="protein sequence ID" value="QEO10344.1"/>
    <property type="molecule type" value="Genomic_DNA"/>
</dbReference>
<sequence>MTGPLDAASSVELAVVERSGWPESRHLGAAVLVGADGGILRALGDPDALVYPRSTLKLVQATAVARLGVAFDAEETVLSAASHAGTPAHVAVVERMLAGAGLDAAALQCPPDWPGDPASRRAASRPERITMNCSGKHSGFLAAAVMNGWDTASYLDPEHPVQRAVLALAAELAGEPLAHLGVDGCGAPVPVLSLAGLARAASRTARAGTALGDAIRAHAWALDGPGRANTVVIERTGLIAKLGAEGVLVLVTPTGEAVAVKSLDGAHRATTPVALELLVREGLLDQALAASTLAELADPYTTLRLAF</sequence>
<dbReference type="AlphaFoldDB" id="A0A5C1Y8P8"/>
<organism evidence="1 2">
    <name type="scientific">Protaetiibacter larvae</name>
    <dbReference type="NCBI Taxonomy" id="2592654"/>
    <lineage>
        <taxon>Bacteria</taxon>
        <taxon>Bacillati</taxon>
        <taxon>Actinomycetota</taxon>
        <taxon>Actinomycetes</taxon>
        <taxon>Micrococcales</taxon>
        <taxon>Microbacteriaceae</taxon>
        <taxon>Protaetiibacter</taxon>
    </lineage>
</organism>
<keyword evidence="2" id="KW-1185">Reference proteome</keyword>
<gene>
    <name evidence="1" type="ORF">FLP23_10200</name>
</gene>
<dbReference type="Pfam" id="PF06089">
    <property type="entry name" value="Asparaginase_II"/>
    <property type="match status" value="1"/>
</dbReference>
<evidence type="ECO:0000313" key="1">
    <source>
        <dbReference type="EMBL" id="QEO10344.1"/>
    </source>
</evidence>
<evidence type="ECO:0000313" key="2">
    <source>
        <dbReference type="Proteomes" id="UP000322159"/>
    </source>
</evidence>
<dbReference type="KEGG" id="lyk:FLP23_10200"/>
<accession>A0A5C1Y8P8</accession>
<dbReference type="RefSeq" id="WP_149325761.1">
    <property type="nucleotide sequence ID" value="NZ_CP043504.1"/>
</dbReference>
<dbReference type="InterPro" id="IPR010349">
    <property type="entry name" value="Asparaginase_II"/>
</dbReference>
<dbReference type="PANTHER" id="PTHR42110:SF1">
    <property type="entry name" value="L-ASPARAGINASE, PUTATIVE (AFU_ORTHOLOGUE AFUA_3G11890)-RELATED"/>
    <property type="match status" value="1"/>
</dbReference>
<reference evidence="1 2" key="1">
    <citation type="submission" date="2019-09" db="EMBL/GenBank/DDBJ databases">
        <title>Genome sequencing of strain KACC 19322.</title>
        <authorList>
            <person name="Heo J."/>
            <person name="Kim S.-J."/>
            <person name="Kim J.-S."/>
            <person name="Hong S.-B."/>
            <person name="Kwon S.-W."/>
        </authorList>
    </citation>
    <scope>NUCLEOTIDE SEQUENCE [LARGE SCALE GENOMIC DNA]</scope>
    <source>
        <strain evidence="1 2">KACC 19322</strain>
    </source>
</reference>
<name>A0A5C1Y8P8_9MICO</name>
<protein>
    <submittedName>
        <fullName evidence="1">Asparaginase</fullName>
    </submittedName>
</protein>